<dbReference type="Gene3D" id="3.40.50.1110">
    <property type="entry name" value="SGNH hydrolase"/>
    <property type="match status" value="1"/>
</dbReference>
<dbReference type="GO" id="GO:0016788">
    <property type="term" value="F:hydrolase activity, acting on ester bonds"/>
    <property type="evidence" value="ECO:0007669"/>
    <property type="project" value="UniProtKB-ARBA"/>
</dbReference>
<feature type="domain" description="SGNH hydrolase-type esterase" evidence="1">
    <location>
        <begin position="35"/>
        <end position="201"/>
    </location>
</feature>
<gene>
    <name evidence="2" type="ORF">C7460_12056</name>
</gene>
<comment type="caution">
    <text evidence="2">The sequence shown here is derived from an EMBL/GenBank/DDBJ whole genome shotgun (WGS) entry which is preliminary data.</text>
</comment>
<reference evidence="2 3" key="1">
    <citation type="submission" date="2018-07" db="EMBL/GenBank/DDBJ databases">
        <title>Genomic Encyclopedia of Type Strains, Phase IV (KMG-IV): sequencing the most valuable type-strain genomes for metagenomic binning, comparative biology and taxonomic classification.</title>
        <authorList>
            <person name="Goeker M."/>
        </authorList>
    </citation>
    <scope>NUCLEOTIDE SEQUENCE [LARGE SCALE GENOMIC DNA]</scope>
    <source>
        <strain evidence="2 3">DSM 4134</strain>
    </source>
</reference>
<evidence type="ECO:0000313" key="3">
    <source>
        <dbReference type="Proteomes" id="UP000256779"/>
    </source>
</evidence>
<dbReference type="SUPFAM" id="SSF52266">
    <property type="entry name" value="SGNH hydrolase"/>
    <property type="match status" value="2"/>
</dbReference>
<keyword evidence="3" id="KW-1185">Reference proteome</keyword>
<evidence type="ECO:0000313" key="2">
    <source>
        <dbReference type="EMBL" id="RED94661.1"/>
    </source>
</evidence>
<proteinExistence type="predicted"/>
<dbReference type="InterPro" id="IPR051532">
    <property type="entry name" value="Ester_Hydrolysis_Enzymes"/>
</dbReference>
<dbReference type="CDD" id="cd00229">
    <property type="entry name" value="SGNH_hydrolase"/>
    <property type="match status" value="1"/>
</dbReference>
<dbReference type="InterPro" id="IPR036514">
    <property type="entry name" value="SGNH_hydro_sf"/>
</dbReference>
<sequence length="255" mass="28709">MPIDDCKSMKHVKWSNTSYGFQWRSLCFVLAYLVMFTLAGQVSVINAGVGGNNTFNLLDRLEEDVLQKHPGMVILMVGTNDMLNSRKMLSYATYADNLKLIVSRIKQNGAEVLLLSPPPVDTSYLFDRHDRDLFTDPPNVRLDSAKAIMQKLATDSSVHFLDLNLKFRALNLPNHNQDLFIKNERNSSKRDGVHPTGLGYHFIAMNVYHILLEHALVSANMKIICFGDSITRGGGSEADWSYPNILSKLLNADYK</sequence>
<dbReference type="Pfam" id="PF13472">
    <property type="entry name" value="Lipase_GDSL_2"/>
    <property type="match status" value="1"/>
</dbReference>
<evidence type="ECO:0000259" key="1">
    <source>
        <dbReference type="Pfam" id="PF13472"/>
    </source>
</evidence>
<dbReference type="EMBL" id="QREG01000020">
    <property type="protein sequence ID" value="RED94661.1"/>
    <property type="molecule type" value="Genomic_DNA"/>
</dbReference>
<name>A0A3D9KYI6_MARFU</name>
<dbReference type="Proteomes" id="UP000256779">
    <property type="component" value="Unassembled WGS sequence"/>
</dbReference>
<dbReference type="AlphaFoldDB" id="A0A3D9KYI6"/>
<organism evidence="2 3">
    <name type="scientific">Marinoscillum furvescens DSM 4134</name>
    <dbReference type="NCBI Taxonomy" id="1122208"/>
    <lineage>
        <taxon>Bacteria</taxon>
        <taxon>Pseudomonadati</taxon>
        <taxon>Bacteroidota</taxon>
        <taxon>Cytophagia</taxon>
        <taxon>Cytophagales</taxon>
        <taxon>Reichenbachiellaceae</taxon>
        <taxon>Marinoscillum</taxon>
    </lineage>
</organism>
<dbReference type="InterPro" id="IPR013830">
    <property type="entry name" value="SGNH_hydro"/>
</dbReference>
<protein>
    <submittedName>
        <fullName evidence="2">Lysophospholipase L1-like esterase</fullName>
    </submittedName>
</protein>
<dbReference type="PANTHER" id="PTHR30383">
    <property type="entry name" value="THIOESTERASE 1/PROTEASE 1/LYSOPHOSPHOLIPASE L1"/>
    <property type="match status" value="1"/>
</dbReference>
<accession>A0A3D9KYI6</accession>